<dbReference type="InterPro" id="IPR006153">
    <property type="entry name" value="Cation/H_exchanger_TM"/>
</dbReference>
<evidence type="ECO:0000256" key="2">
    <source>
        <dbReference type="ARBA" id="ARBA00022448"/>
    </source>
</evidence>
<dbReference type="PANTHER" id="PTHR10110">
    <property type="entry name" value="SODIUM/HYDROGEN EXCHANGER"/>
    <property type="match status" value="1"/>
</dbReference>
<keyword evidence="9" id="KW-0050">Antiport</keyword>
<keyword evidence="7 11" id="KW-0472">Membrane</keyword>
<feature type="transmembrane region" description="Helical" evidence="11">
    <location>
        <begin position="209"/>
        <end position="228"/>
    </location>
</feature>
<keyword evidence="14" id="KW-1185">Reference proteome</keyword>
<evidence type="ECO:0000256" key="4">
    <source>
        <dbReference type="ARBA" id="ARBA00022989"/>
    </source>
</evidence>
<dbReference type="AlphaFoldDB" id="A0A0R3VSM6"/>
<feature type="transmembrane region" description="Helical" evidence="11">
    <location>
        <begin position="135"/>
        <end position="158"/>
    </location>
</feature>
<keyword evidence="8 9" id="KW-0739">Sodium transport</keyword>
<dbReference type="GO" id="GO:0051453">
    <property type="term" value="P:regulation of intracellular pH"/>
    <property type="evidence" value="ECO:0007669"/>
    <property type="project" value="TreeGrafter"/>
</dbReference>
<accession>A0A0R3VSM6</accession>
<feature type="transmembrane region" description="Helical" evidence="11">
    <location>
        <begin position="170"/>
        <end position="197"/>
    </location>
</feature>
<dbReference type="GO" id="GO:0015385">
    <property type="term" value="F:sodium:proton antiporter activity"/>
    <property type="evidence" value="ECO:0007669"/>
    <property type="project" value="InterPro"/>
</dbReference>
<evidence type="ECO:0000256" key="7">
    <source>
        <dbReference type="ARBA" id="ARBA00023136"/>
    </source>
</evidence>
<keyword evidence="3 9" id="KW-0812">Transmembrane</keyword>
<evidence type="ECO:0000259" key="12">
    <source>
        <dbReference type="Pfam" id="PF00999"/>
    </source>
</evidence>
<evidence type="ECO:0000256" key="6">
    <source>
        <dbReference type="ARBA" id="ARBA00023065"/>
    </source>
</evidence>
<name>A0A0R3VSM6_TAEAS</name>
<evidence type="ECO:0000256" key="3">
    <source>
        <dbReference type="ARBA" id="ARBA00022692"/>
    </source>
</evidence>
<dbReference type="PRINTS" id="PR01084">
    <property type="entry name" value="NAHEXCHNGR"/>
</dbReference>
<dbReference type="InterPro" id="IPR018422">
    <property type="entry name" value="Cation/H_exchanger_CPA1"/>
</dbReference>
<reference evidence="15" key="1">
    <citation type="submission" date="2016-04" db="UniProtKB">
        <authorList>
            <consortium name="WormBaseParasite"/>
        </authorList>
    </citation>
    <scope>IDENTIFICATION</scope>
</reference>
<proteinExistence type="inferred from homology"/>
<feature type="region of interest" description="Disordered" evidence="10">
    <location>
        <begin position="646"/>
        <end position="745"/>
    </location>
</feature>
<feature type="transmembrane region" description="Helical" evidence="11">
    <location>
        <begin position="237"/>
        <end position="261"/>
    </location>
</feature>
<feature type="transmembrane region" description="Helical" evidence="11">
    <location>
        <begin position="273"/>
        <end position="294"/>
    </location>
</feature>
<evidence type="ECO:0000256" key="10">
    <source>
        <dbReference type="SAM" id="MobiDB-lite"/>
    </source>
</evidence>
<evidence type="ECO:0000313" key="13">
    <source>
        <dbReference type="EMBL" id="VDK20375.1"/>
    </source>
</evidence>
<feature type="compositionally biased region" description="Low complexity" evidence="10">
    <location>
        <begin position="673"/>
        <end position="693"/>
    </location>
</feature>
<dbReference type="GO" id="GO:0005886">
    <property type="term" value="C:plasma membrane"/>
    <property type="evidence" value="ECO:0007669"/>
    <property type="project" value="TreeGrafter"/>
</dbReference>
<feature type="transmembrane region" description="Helical" evidence="11">
    <location>
        <begin position="462"/>
        <end position="483"/>
    </location>
</feature>
<evidence type="ECO:0000256" key="11">
    <source>
        <dbReference type="SAM" id="Phobius"/>
    </source>
</evidence>
<keyword evidence="5" id="KW-0915">Sodium</keyword>
<feature type="transmembrane region" description="Helical" evidence="11">
    <location>
        <begin position="306"/>
        <end position="323"/>
    </location>
</feature>
<comment type="subcellular location">
    <subcellularLocation>
        <location evidence="1">Membrane</location>
        <topology evidence="1">Multi-pass membrane protein</topology>
    </subcellularLocation>
</comment>
<keyword evidence="4 11" id="KW-1133">Transmembrane helix</keyword>
<feature type="transmembrane region" description="Helical" evidence="11">
    <location>
        <begin position="75"/>
        <end position="94"/>
    </location>
</feature>
<evidence type="ECO:0000256" key="8">
    <source>
        <dbReference type="ARBA" id="ARBA00023201"/>
    </source>
</evidence>
<dbReference type="OrthoDB" id="196264at2759"/>
<evidence type="ECO:0000256" key="9">
    <source>
        <dbReference type="RuleBase" id="RU003722"/>
    </source>
</evidence>
<sequence length="745" mass="83683">MLKPPEREMDVNLTYNLTTDDVEVAVTIAQPIYYNPLKESPWSEHDYFFANATTLNAFRPPYSLSLLAAWQPRHAVHYISVLLIITTVLLLRVFNMVIRRLITTAVPESLVAICVGVGIGWLFKTLNSSHCCLWVLTPTLFFMILLPFCIFDASYNLYNRAFGDCIGAIIVYALCATVLNMIIIGCLLVGAEIAGIFRAEGLIFGTQVLMLYASLIVAVDPVAVLMVFHEIGVDPNLYFLVLGESLLNDAVTVVLFKIVVNFLGRDDVTTHDILIGIAAFFIINAGGILVGLAFGVISCLMTRIRTHLEIVYLFAASYAAYLLSDVLGWSGLVAMITSGMIQSSYAFHNLSDADKGTCRTVARMLADLSESVTFLLIGVHVTSGGLYWHTSFILYQLIVCLVVRAIVVYALTWCLNRWDVNYVRISITEQFVLAYGGLRGAVALSLVYMVDPKLVDRGQNGVHATLITATLFTILFTVALMGPTMKPLVRLLRVKLASKKTISLMRELNERIIDELNSGVEAITGHMGRNRLRTWFQRVDEKYVRLVLQNTPEFRNQKIIKVYEDMALVLHQASLDPKRADLIMEHLPTSVKAAYHAQRLADKVEALRQLRRSALRRGSRYPLASMYDYQHMIDEKRRELMEMTAPGAVPIRPPQRNEPEGVRRVKKPLTIHQTTEQTRTRTAPPTQQLQQYPHHQHQGKGQDSNYRPSSKFKLWKREEEGGEVVKPQSKQSHHPPSDPPSSPPP</sequence>
<feature type="transmembrane region" description="Helical" evidence="11">
    <location>
        <begin position="432"/>
        <end position="450"/>
    </location>
</feature>
<protein>
    <recommendedName>
        <fullName evidence="9">Sodium/hydrogen exchanger</fullName>
    </recommendedName>
</protein>
<dbReference type="GO" id="GO:0098719">
    <property type="term" value="P:sodium ion import across plasma membrane"/>
    <property type="evidence" value="ECO:0007669"/>
    <property type="project" value="TreeGrafter"/>
</dbReference>
<gene>
    <name evidence="13" type="ORF">TASK_LOCUS177</name>
</gene>
<dbReference type="NCBIfam" id="TIGR00840">
    <property type="entry name" value="b_cpa1"/>
    <property type="match status" value="1"/>
</dbReference>
<keyword evidence="2 9" id="KW-0813">Transport</keyword>
<dbReference type="STRING" id="60517.A0A0R3VSM6"/>
<dbReference type="InterPro" id="IPR004709">
    <property type="entry name" value="NaH_exchanger"/>
</dbReference>
<comment type="similarity">
    <text evidence="9">Belongs to the monovalent cation:proton antiporter 1 (CPA1) transporter (TC 2.A.36) family.</text>
</comment>
<dbReference type="EMBL" id="UYRS01000017">
    <property type="protein sequence ID" value="VDK20375.1"/>
    <property type="molecule type" value="Genomic_DNA"/>
</dbReference>
<dbReference type="Pfam" id="PF00999">
    <property type="entry name" value="Na_H_Exchanger"/>
    <property type="match status" value="1"/>
</dbReference>
<dbReference type="GO" id="GO:0015386">
    <property type="term" value="F:potassium:proton antiporter activity"/>
    <property type="evidence" value="ECO:0007669"/>
    <property type="project" value="TreeGrafter"/>
</dbReference>
<keyword evidence="6 9" id="KW-0406">Ion transport</keyword>
<evidence type="ECO:0000313" key="15">
    <source>
        <dbReference type="WBParaSite" id="TASK_0000017601-mRNA-1"/>
    </source>
</evidence>
<dbReference type="PANTHER" id="PTHR10110:SF126">
    <property type="entry name" value="NA(+)_H(+) EXCHANGER PROTEIN 7"/>
    <property type="match status" value="1"/>
</dbReference>
<reference evidence="13 14" key="2">
    <citation type="submission" date="2018-11" db="EMBL/GenBank/DDBJ databases">
        <authorList>
            <consortium name="Pathogen Informatics"/>
        </authorList>
    </citation>
    <scope>NUCLEOTIDE SEQUENCE [LARGE SCALE GENOMIC DNA]</scope>
</reference>
<dbReference type="Proteomes" id="UP000282613">
    <property type="component" value="Unassembled WGS sequence"/>
</dbReference>
<feature type="domain" description="Cation/H+ exchanger transmembrane" evidence="12">
    <location>
        <begin position="89"/>
        <end position="490"/>
    </location>
</feature>
<evidence type="ECO:0000256" key="1">
    <source>
        <dbReference type="ARBA" id="ARBA00004141"/>
    </source>
</evidence>
<feature type="compositionally biased region" description="Polar residues" evidence="10">
    <location>
        <begin position="699"/>
        <end position="708"/>
    </location>
</feature>
<feature type="transmembrane region" description="Helical" evidence="11">
    <location>
        <begin position="101"/>
        <end position="123"/>
    </location>
</feature>
<evidence type="ECO:0000313" key="14">
    <source>
        <dbReference type="Proteomes" id="UP000282613"/>
    </source>
</evidence>
<dbReference type="Gene3D" id="6.10.140.1330">
    <property type="match status" value="1"/>
</dbReference>
<dbReference type="WBParaSite" id="TASK_0000017601-mRNA-1">
    <property type="protein sequence ID" value="TASK_0000017601-mRNA-1"/>
    <property type="gene ID" value="TASK_0000017601"/>
</dbReference>
<feature type="transmembrane region" description="Helical" evidence="11">
    <location>
        <begin position="393"/>
        <end position="411"/>
    </location>
</feature>
<evidence type="ECO:0000256" key="5">
    <source>
        <dbReference type="ARBA" id="ARBA00023053"/>
    </source>
</evidence>
<organism evidence="15">
    <name type="scientific">Taenia asiatica</name>
    <name type="common">Asian tapeworm</name>
    <dbReference type="NCBI Taxonomy" id="60517"/>
    <lineage>
        <taxon>Eukaryota</taxon>
        <taxon>Metazoa</taxon>
        <taxon>Spiralia</taxon>
        <taxon>Lophotrochozoa</taxon>
        <taxon>Platyhelminthes</taxon>
        <taxon>Cestoda</taxon>
        <taxon>Eucestoda</taxon>
        <taxon>Cyclophyllidea</taxon>
        <taxon>Taeniidae</taxon>
        <taxon>Taenia</taxon>
    </lineage>
</organism>